<evidence type="ECO:0000313" key="2">
    <source>
        <dbReference type="EMBL" id="KAF4456866.1"/>
    </source>
</evidence>
<keyword evidence="3" id="KW-1185">Reference proteome</keyword>
<feature type="compositionally biased region" description="Basic and acidic residues" evidence="1">
    <location>
        <begin position="29"/>
        <end position="43"/>
    </location>
</feature>
<dbReference type="Proteomes" id="UP000605986">
    <property type="component" value="Unassembled WGS sequence"/>
</dbReference>
<name>A0A8H4KVD8_9HYPO</name>
<dbReference type="EMBL" id="JAADJG010000044">
    <property type="protein sequence ID" value="KAF4456866.1"/>
    <property type="molecule type" value="Genomic_DNA"/>
</dbReference>
<gene>
    <name evidence="2" type="ORF">F53441_1077</name>
</gene>
<accession>A0A8H4KVD8</accession>
<comment type="caution">
    <text evidence="2">The sequence shown here is derived from an EMBL/GenBank/DDBJ whole genome shotgun (WGS) entry which is preliminary data.</text>
</comment>
<evidence type="ECO:0000313" key="3">
    <source>
        <dbReference type="Proteomes" id="UP000605986"/>
    </source>
</evidence>
<dbReference type="AlphaFoldDB" id="A0A8H4KVD8"/>
<sequence>MRNITSSKDAQPKQAKNGSSKGKAKLKGKGKEVEGNEPDHPDATEAPSTKTAAGGLSRQQSINSSSSDIPVTRSLRRRQISNSSAVALQHSQASATTIKRRRAK</sequence>
<evidence type="ECO:0000256" key="1">
    <source>
        <dbReference type="SAM" id="MobiDB-lite"/>
    </source>
</evidence>
<reference evidence="2" key="1">
    <citation type="submission" date="2020-01" db="EMBL/GenBank/DDBJ databases">
        <title>Identification and distribution of gene clusters putatively required for synthesis of sphingolipid metabolism inhibitors in phylogenetically diverse species of the filamentous fungus Fusarium.</title>
        <authorList>
            <person name="Kim H.-S."/>
            <person name="Busman M."/>
            <person name="Brown D.W."/>
            <person name="Divon H."/>
            <person name="Uhlig S."/>
            <person name="Proctor R.H."/>
        </authorList>
    </citation>
    <scope>NUCLEOTIDE SEQUENCE</scope>
    <source>
        <strain evidence="2">NRRL 53441</strain>
    </source>
</reference>
<protein>
    <submittedName>
        <fullName evidence="2">Uncharacterized protein</fullName>
    </submittedName>
</protein>
<feature type="compositionally biased region" description="Low complexity" evidence="1">
    <location>
        <begin position="57"/>
        <end position="67"/>
    </location>
</feature>
<feature type="compositionally biased region" description="Polar residues" evidence="1">
    <location>
        <begin position="80"/>
        <end position="97"/>
    </location>
</feature>
<feature type="region of interest" description="Disordered" evidence="1">
    <location>
        <begin position="1"/>
        <end position="104"/>
    </location>
</feature>
<proteinExistence type="predicted"/>
<organism evidence="2 3">
    <name type="scientific">Fusarium austroafricanum</name>
    <dbReference type="NCBI Taxonomy" id="2364996"/>
    <lineage>
        <taxon>Eukaryota</taxon>
        <taxon>Fungi</taxon>
        <taxon>Dikarya</taxon>
        <taxon>Ascomycota</taxon>
        <taxon>Pezizomycotina</taxon>
        <taxon>Sordariomycetes</taxon>
        <taxon>Hypocreomycetidae</taxon>
        <taxon>Hypocreales</taxon>
        <taxon>Nectriaceae</taxon>
        <taxon>Fusarium</taxon>
        <taxon>Fusarium concolor species complex</taxon>
    </lineage>
</organism>